<feature type="transmembrane region" description="Helical" evidence="2">
    <location>
        <begin position="190"/>
        <end position="211"/>
    </location>
</feature>
<evidence type="ECO:0000313" key="3">
    <source>
        <dbReference type="EMBL" id="KAK4874357.1"/>
    </source>
</evidence>
<dbReference type="Proteomes" id="UP001353858">
    <property type="component" value="Unassembled WGS sequence"/>
</dbReference>
<dbReference type="InterPro" id="IPR001938">
    <property type="entry name" value="Thaumatin"/>
</dbReference>
<dbReference type="SUPFAM" id="SSF49870">
    <property type="entry name" value="Osmotin, thaumatin-like protein"/>
    <property type="match status" value="1"/>
</dbReference>
<feature type="compositionally biased region" description="Acidic residues" evidence="1">
    <location>
        <begin position="104"/>
        <end position="143"/>
    </location>
</feature>
<dbReference type="Gene3D" id="2.60.110.10">
    <property type="entry name" value="Thaumatin"/>
    <property type="match status" value="1"/>
</dbReference>
<evidence type="ECO:0000256" key="2">
    <source>
        <dbReference type="SAM" id="Phobius"/>
    </source>
</evidence>
<dbReference type="FunFam" id="2.60.110.10:FF:000004">
    <property type="entry name" value="THAUMATIN-LIKE PROTEIN 1"/>
    <property type="match status" value="1"/>
</dbReference>
<keyword evidence="2" id="KW-0472">Membrane</keyword>
<proteinExistence type="predicted"/>
<feature type="region of interest" description="Disordered" evidence="1">
    <location>
        <begin position="104"/>
        <end position="144"/>
    </location>
</feature>
<dbReference type="PRINTS" id="PR00347">
    <property type="entry name" value="THAUMATIN"/>
</dbReference>
<dbReference type="SMART" id="SM00205">
    <property type="entry name" value="THN"/>
    <property type="match status" value="1"/>
</dbReference>
<evidence type="ECO:0000313" key="4">
    <source>
        <dbReference type="Proteomes" id="UP001353858"/>
    </source>
</evidence>
<protein>
    <submittedName>
        <fullName evidence="3">Uncharacterized protein</fullName>
    </submittedName>
</protein>
<accession>A0AAN7PS41</accession>
<dbReference type="Pfam" id="PF00314">
    <property type="entry name" value="Thaumatin"/>
    <property type="match status" value="1"/>
</dbReference>
<dbReference type="PROSITE" id="PS51367">
    <property type="entry name" value="THAUMATIN_2"/>
    <property type="match status" value="1"/>
</dbReference>
<dbReference type="InterPro" id="IPR037176">
    <property type="entry name" value="Osmotin/thaumatin-like_sf"/>
</dbReference>
<keyword evidence="4" id="KW-1185">Reference proteome</keyword>
<gene>
    <name evidence="3" type="ORF">RN001_013717</name>
</gene>
<keyword evidence="2" id="KW-1133">Transmembrane helix</keyword>
<organism evidence="3 4">
    <name type="scientific">Aquatica leii</name>
    <dbReference type="NCBI Taxonomy" id="1421715"/>
    <lineage>
        <taxon>Eukaryota</taxon>
        <taxon>Metazoa</taxon>
        <taxon>Ecdysozoa</taxon>
        <taxon>Arthropoda</taxon>
        <taxon>Hexapoda</taxon>
        <taxon>Insecta</taxon>
        <taxon>Pterygota</taxon>
        <taxon>Neoptera</taxon>
        <taxon>Endopterygota</taxon>
        <taxon>Coleoptera</taxon>
        <taxon>Polyphaga</taxon>
        <taxon>Elateriformia</taxon>
        <taxon>Elateroidea</taxon>
        <taxon>Lampyridae</taxon>
        <taxon>Luciolinae</taxon>
        <taxon>Aquatica</taxon>
    </lineage>
</organism>
<reference evidence="4" key="1">
    <citation type="submission" date="2023-01" db="EMBL/GenBank/DDBJ databases">
        <title>Key to firefly adult light organ development and bioluminescence: homeobox transcription factors regulate luciferase expression and transportation to peroxisome.</title>
        <authorList>
            <person name="Fu X."/>
        </authorList>
    </citation>
    <scope>NUCLEOTIDE SEQUENCE [LARGE SCALE GENOMIC DNA]</scope>
</reference>
<evidence type="ECO:0000256" key="1">
    <source>
        <dbReference type="SAM" id="MobiDB-lite"/>
    </source>
</evidence>
<name>A0AAN7PS41_9COLE</name>
<dbReference type="AlphaFoldDB" id="A0AAN7PS41"/>
<comment type="caution">
    <text evidence="3">The sequence shown here is derived from an EMBL/GenBank/DDBJ whole genome shotgun (WGS) entry which is preliminary data.</text>
</comment>
<dbReference type="PANTHER" id="PTHR31048">
    <property type="entry name" value="OS03G0233200 PROTEIN"/>
    <property type="match status" value="1"/>
</dbReference>
<sequence length="437" mass="49191">MDLYFVYDDFSEVSVLNQFENPRVVINLRNEIVITKAEVFGVNWIIQADDEVMLNNILLKLRASTLWKFHESQRDIMDKKQIFNLDDPADVEAVTNLLFADDDDAGDICDESDTDEEEHVSEREDDSESEMSCESSGEDEDNSSPEAYIAHLRKHRKIVDTWMWNKNPKTRSKRPPRNILVRLPGLKLKACTAMMVIFQITLVLLLSFASVHAVQFTIRNNIPGPIWVGIQGNPGHANLNNGGLSLNQNEQKIVNAPDNWAGRVWARTWCDPNTNHCQTGDCGNKFECFGSGGVPPVTLVEITLRGAGNQDFYDVSLVDGYNVLASISPQNGQGNCQTVSCSFNINNQCPQDLKQIGGNGNDVIACYSSCLKYNTDVYCCRGQYNSPQTCKPNVMPQPNSAQYYKQLQVHSHVQQILILLHLVNYVIQKYLFLCSLL</sequence>
<keyword evidence="2" id="KW-0812">Transmembrane</keyword>
<dbReference type="EMBL" id="JARPUR010000006">
    <property type="protein sequence ID" value="KAK4874357.1"/>
    <property type="molecule type" value="Genomic_DNA"/>
</dbReference>
<dbReference type="CDD" id="cd09218">
    <property type="entry name" value="TLP-PA"/>
    <property type="match status" value="1"/>
</dbReference>